<evidence type="ECO:0000313" key="2">
    <source>
        <dbReference type="Proteomes" id="UP001162992"/>
    </source>
</evidence>
<dbReference type="Proteomes" id="UP001162992">
    <property type="component" value="Chromosome 2"/>
</dbReference>
<sequence length="787" mass="87469">MRSLNSWLGFSLSPHHTLDEPDCSKPQSSITSLSVAPTKMSESSIGYDGSSDGYGITQDTLTCSEIPDMPLNSDGSLSIMEAFRQTHCGVPWPSNTMPATANAIQPSSMLPSEHMQLPTCFSTLEGSNHQICSEMQFSIMQAKTEQEGPKLEDFLGGVSLGGRFSGRSNDQPDLESLYYASNHADLCRQKLQPCRSFLQSPFEDMQAPDPLQLHEISESRLPLQAHSLFTRQEDDRERNVLCSNVSNGRPKYAQNLLHEESFFNNAHESFFPDCVMQPVSGSSAAGSSTTTGISALKTWLRQHQNSAEKTELSSSCSSANDHSKMANVKTLALTMSPASQSSSIAAPQMANSVSSPTDSKKRNSPKAGLNEPTQRKSIDTFGQRTSIYRGVTRHRWTGRYEAHLWDNSSRKEGQTRKGRQVYLGGYDKEEKAARSYDLAALKYWGPTTTINFPLATYEKELEEMKNMTRLEYVASLRRKSSGFSRGASIYRGVTRHHQQGRWQARIGRVAGNKDLYLGTFSTQEEAAEAYDIAAIKFRGINAVTNFEINRYDLKRICSSPSLVSGDTARRSKENEASERSKNNQQIQANGILQLHGSIQSDTSYKGATQNWQIALPLQCRDIQQQDDWAEQEHHANCRDLASLPDTAGSYENFLKTTSMPSAVLRNIAGLDGLSSCDNSCSNRIFTDHSFTDPLLMGSAYSTTCERSRRSAIQSEEGNPRETPVNYSLQADLSQPYLYLSQQQATCIKPNYENNMLSSFMTPTMQINQERPILAAGNMPMFAVWNDN</sequence>
<organism evidence="1 2">
    <name type="scientific">Diphasiastrum complanatum</name>
    <name type="common">Issler's clubmoss</name>
    <name type="synonym">Lycopodium complanatum</name>
    <dbReference type="NCBI Taxonomy" id="34168"/>
    <lineage>
        <taxon>Eukaryota</taxon>
        <taxon>Viridiplantae</taxon>
        <taxon>Streptophyta</taxon>
        <taxon>Embryophyta</taxon>
        <taxon>Tracheophyta</taxon>
        <taxon>Lycopodiopsida</taxon>
        <taxon>Lycopodiales</taxon>
        <taxon>Lycopodiaceae</taxon>
        <taxon>Lycopodioideae</taxon>
        <taxon>Diphasiastrum</taxon>
    </lineage>
</organism>
<evidence type="ECO:0000313" key="1">
    <source>
        <dbReference type="EMBL" id="KAJ7564974.1"/>
    </source>
</evidence>
<reference evidence="2" key="1">
    <citation type="journal article" date="2024" name="Proc. Natl. Acad. Sci. U.S.A.">
        <title>Extraordinary preservation of gene collinearity over three hundred million years revealed in homosporous lycophytes.</title>
        <authorList>
            <person name="Li C."/>
            <person name="Wickell D."/>
            <person name="Kuo L.Y."/>
            <person name="Chen X."/>
            <person name="Nie B."/>
            <person name="Liao X."/>
            <person name="Peng D."/>
            <person name="Ji J."/>
            <person name="Jenkins J."/>
            <person name="Williams M."/>
            <person name="Shu S."/>
            <person name="Plott C."/>
            <person name="Barry K."/>
            <person name="Rajasekar S."/>
            <person name="Grimwood J."/>
            <person name="Han X."/>
            <person name="Sun S."/>
            <person name="Hou Z."/>
            <person name="He W."/>
            <person name="Dai G."/>
            <person name="Sun C."/>
            <person name="Schmutz J."/>
            <person name="Leebens-Mack J.H."/>
            <person name="Li F.W."/>
            <person name="Wang L."/>
        </authorList>
    </citation>
    <scope>NUCLEOTIDE SEQUENCE [LARGE SCALE GENOMIC DNA]</scope>
    <source>
        <strain evidence="2">cv. PW_Plant_1</strain>
    </source>
</reference>
<gene>
    <name evidence="1" type="ORF">O6H91_02G042500</name>
</gene>
<dbReference type="EMBL" id="CM055093">
    <property type="protein sequence ID" value="KAJ7564974.1"/>
    <property type="molecule type" value="Genomic_DNA"/>
</dbReference>
<accession>A0ACC2EEL4</accession>
<name>A0ACC2EEL4_DIPCM</name>
<proteinExistence type="predicted"/>
<comment type="caution">
    <text evidence="1">The sequence shown here is derived from an EMBL/GenBank/DDBJ whole genome shotgun (WGS) entry which is preliminary data.</text>
</comment>
<protein>
    <submittedName>
        <fullName evidence="1">Uncharacterized protein</fullName>
    </submittedName>
</protein>
<keyword evidence="2" id="KW-1185">Reference proteome</keyword>